<dbReference type="CDD" id="cd13857">
    <property type="entry name" value="CuRO_1_Diphenol_Ox"/>
    <property type="match status" value="1"/>
</dbReference>
<evidence type="ECO:0000256" key="2">
    <source>
        <dbReference type="ARBA" id="ARBA00022723"/>
    </source>
</evidence>
<dbReference type="Pfam" id="PF07732">
    <property type="entry name" value="Cu-oxidase_3"/>
    <property type="match status" value="1"/>
</dbReference>
<evidence type="ECO:0000256" key="6">
    <source>
        <dbReference type="SAM" id="Phobius"/>
    </source>
</evidence>
<evidence type="ECO:0000256" key="1">
    <source>
        <dbReference type="ARBA" id="ARBA00010609"/>
    </source>
</evidence>
<dbReference type="InterPro" id="IPR001117">
    <property type="entry name" value="Cu-oxidase_2nd"/>
</dbReference>
<evidence type="ECO:0008006" key="12">
    <source>
        <dbReference type="Google" id="ProtNLM"/>
    </source>
</evidence>
<name>A0ABR4CBN2_9HELO</name>
<keyword evidence="6" id="KW-0812">Transmembrane</keyword>
<evidence type="ECO:0000259" key="9">
    <source>
        <dbReference type="Pfam" id="PF07732"/>
    </source>
</evidence>
<evidence type="ECO:0000259" key="8">
    <source>
        <dbReference type="Pfam" id="PF07731"/>
    </source>
</evidence>
<reference evidence="10 11" key="1">
    <citation type="journal article" date="2024" name="Commun. Biol.">
        <title>Comparative genomic analysis of thermophilic fungi reveals convergent evolutionary adaptations and gene losses.</title>
        <authorList>
            <person name="Steindorff A.S."/>
            <person name="Aguilar-Pontes M.V."/>
            <person name="Robinson A.J."/>
            <person name="Andreopoulos B."/>
            <person name="LaButti K."/>
            <person name="Kuo A."/>
            <person name="Mondo S."/>
            <person name="Riley R."/>
            <person name="Otillar R."/>
            <person name="Haridas S."/>
            <person name="Lipzen A."/>
            <person name="Grimwood J."/>
            <person name="Schmutz J."/>
            <person name="Clum A."/>
            <person name="Reid I.D."/>
            <person name="Moisan M.C."/>
            <person name="Butler G."/>
            <person name="Nguyen T.T.M."/>
            <person name="Dewar K."/>
            <person name="Conant G."/>
            <person name="Drula E."/>
            <person name="Henrissat B."/>
            <person name="Hansel C."/>
            <person name="Singer S."/>
            <person name="Hutchinson M.I."/>
            <person name="de Vries R.P."/>
            <person name="Natvig D.O."/>
            <person name="Powell A.J."/>
            <person name="Tsang A."/>
            <person name="Grigoriev I.V."/>
        </authorList>
    </citation>
    <scope>NUCLEOTIDE SEQUENCE [LARGE SCALE GENOMIC DNA]</scope>
    <source>
        <strain evidence="10 11">CBS 494.80</strain>
    </source>
</reference>
<dbReference type="EMBL" id="JAZHXI010000011">
    <property type="protein sequence ID" value="KAL2066604.1"/>
    <property type="molecule type" value="Genomic_DNA"/>
</dbReference>
<dbReference type="InterPro" id="IPR008972">
    <property type="entry name" value="Cupredoxin"/>
</dbReference>
<organism evidence="10 11">
    <name type="scientific">Oculimacula yallundae</name>
    <dbReference type="NCBI Taxonomy" id="86028"/>
    <lineage>
        <taxon>Eukaryota</taxon>
        <taxon>Fungi</taxon>
        <taxon>Dikarya</taxon>
        <taxon>Ascomycota</taxon>
        <taxon>Pezizomycotina</taxon>
        <taxon>Leotiomycetes</taxon>
        <taxon>Helotiales</taxon>
        <taxon>Ploettnerulaceae</taxon>
        <taxon>Oculimacula</taxon>
    </lineage>
</organism>
<keyword evidence="11" id="KW-1185">Reference proteome</keyword>
<keyword evidence="4" id="KW-0186">Copper</keyword>
<keyword evidence="6" id="KW-0472">Membrane</keyword>
<dbReference type="Pfam" id="PF07731">
    <property type="entry name" value="Cu-oxidase_2"/>
    <property type="match status" value="1"/>
</dbReference>
<feature type="region of interest" description="Disordered" evidence="5">
    <location>
        <begin position="1"/>
        <end position="43"/>
    </location>
</feature>
<dbReference type="CDD" id="cd13910">
    <property type="entry name" value="CuRO_3_MCO_like_4"/>
    <property type="match status" value="1"/>
</dbReference>
<dbReference type="InterPro" id="IPR002355">
    <property type="entry name" value="Cu_oxidase_Cu_BS"/>
</dbReference>
<accession>A0ABR4CBN2</accession>
<gene>
    <name evidence="10" type="ORF">VTL71DRAFT_2675</name>
</gene>
<proteinExistence type="inferred from homology"/>
<evidence type="ECO:0000259" key="7">
    <source>
        <dbReference type="Pfam" id="PF00394"/>
    </source>
</evidence>
<keyword evidence="6" id="KW-1133">Transmembrane helix</keyword>
<dbReference type="Pfam" id="PF00394">
    <property type="entry name" value="Cu-oxidase"/>
    <property type="match status" value="1"/>
</dbReference>
<feature type="domain" description="Plastocyanin-like" evidence="7">
    <location>
        <begin position="259"/>
        <end position="399"/>
    </location>
</feature>
<keyword evidence="2" id="KW-0479">Metal-binding</keyword>
<feature type="domain" description="Plastocyanin-like" evidence="9">
    <location>
        <begin position="134"/>
        <end position="247"/>
    </location>
</feature>
<evidence type="ECO:0000313" key="11">
    <source>
        <dbReference type="Proteomes" id="UP001595075"/>
    </source>
</evidence>
<dbReference type="SUPFAM" id="SSF49503">
    <property type="entry name" value="Cupredoxins"/>
    <property type="match status" value="3"/>
</dbReference>
<dbReference type="Gene3D" id="2.60.40.420">
    <property type="entry name" value="Cupredoxins - blue copper proteins"/>
    <property type="match status" value="3"/>
</dbReference>
<comment type="similarity">
    <text evidence="1">Belongs to the multicopper oxidase family.</text>
</comment>
<feature type="compositionally biased region" description="Basic and acidic residues" evidence="5">
    <location>
        <begin position="21"/>
        <end position="37"/>
    </location>
</feature>
<dbReference type="PANTHER" id="PTHR11709">
    <property type="entry name" value="MULTI-COPPER OXIDASE"/>
    <property type="match status" value="1"/>
</dbReference>
<dbReference type="PANTHER" id="PTHR11709:SF414">
    <property type="entry name" value="ADR239WP"/>
    <property type="match status" value="1"/>
</dbReference>
<feature type="domain" description="Plastocyanin-like" evidence="8">
    <location>
        <begin position="517"/>
        <end position="652"/>
    </location>
</feature>
<feature type="transmembrane region" description="Helical" evidence="6">
    <location>
        <begin position="59"/>
        <end position="78"/>
    </location>
</feature>
<sequence>MTSYEDEVSPRDSSSFDDMEMQERESDSRGEQEDRLLPSEGSEQGDVEYKTEWHLRTGWAIAFSILAAGLALVGLVLFTKFYIMDYTDATEELEEVEMPGIGSFRRPASDYILDPSWNINAAPTVRNYQWTITDIVANPDGVFRPMITVNGKFPGPMIECNEGDTIVVDIDNQSVNATSIHFHGIYQNGTNHMDGTSGITQCPIASRRKFQYRFTIYGQSGTYYYHGHQAIQIADGLYGPLVIHSRDEKKLQHIPYATDRVIMLQDYYHDISSGLLVSSLEPGNEDPPIPNGALINGLNKRDCSRLSERLCDNSTATLPAFDLKANAHHRLRFINAGAFAWFQLSVDEHEFAITEADGTDIVPAYDSRMMIAPAQRYSMILNTNQTGTDLFWMRARMVTHCWSDPDLPGPGADEVKAVIRYSTAKKPQQGLVSEPTSRASSEGMEVQCRDMNTSSYEPAVFEPAPSIADYSYYIRANLEIGDWRLQRGFFNTSTFRANLQNPTLHRTVDGLASQNETFTSMRNLDGVNSQSYDQKNDFTIQHSGIKTIDLIIQNFDEGSHPMHLHGHKFWVLGQGHGMFPGYESLGLKPEGKGTLEDREHALDRLIRRDVATPEGFGWLALRFVTDNPGVWAFHCHMAWHSEAGLMMQFVSRIDELAIWQIPEENRKLCEASVEELEKGAAPKDEQWFGFGIGG</sequence>
<dbReference type="PROSITE" id="PS00080">
    <property type="entry name" value="MULTICOPPER_OXIDASE2"/>
    <property type="match status" value="1"/>
</dbReference>
<evidence type="ECO:0000256" key="4">
    <source>
        <dbReference type="ARBA" id="ARBA00023008"/>
    </source>
</evidence>
<dbReference type="Proteomes" id="UP001595075">
    <property type="component" value="Unassembled WGS sequence"/>
</dbReference>
<protein>
    <recommendedName>
        <fullName evidence="12">Multicopper oxidase</fullName>
    </recommendedName>
</protein>
<evidence type="ECO:0000256" key="3">
    <source>
        <dbReference type="ARBA" id="ARBA00023002"/>
    </source>
</evidence>
<dbReference type="InterPro" id="IPR011706">
    <property type="entry name" value="Cu-oxidase_C"/>
</dbReference>
<comment type="caution">
    <text evidence="10">The sequence shown here is derived from an EMBL/GenBank/DDBJ whole genome shotgun (WGS) entry which is preliminary data.</text>
</comment>
<keyword evidence="3" id="KW-0560">Oxidoreductase</keyword>
<dbReference type="InterPro" id="IPR045087">
    <property type="entry name" value="Cu-oxidase_fam"/>
</dbReference>
<evidence type="ECO:0000256" key="5">
    <source>
        <dbReference type="SAM" id="MobiDB-lite"/>
    </source>
</evidence>
<dbReference type="InterPro" id="IPR011707">
    <property type="entry name" value="Cu-oxidase-like_N"/>
</dbReference>
<evidence type="ECO:0000313" key="10">
    <source>
        <dbReference type="EMBL" id="KAL2066604.1"/>
    </source>
</evidence>